<protein>
    <recommendedName>
        <fullName evidence="3">Phosphoadenosine 5'-phosphosulfate reductase</fullName>
        <shortName evidence="3">PAPS reductase</shortName>
        <ecNumber evidence="3">1.8.4.8</ecNumber>
    </recommendedName>
    <alternativeName>
        <fullName evidence="3">3'-phosphoadenylylsulfate reductase</fullName>
    </alternativeName>
    <alternativeName>
        <fullName evidence="3">PAPS reductase, thioredoxin dependent</fullName>
    </alternativeName>
    <alternativeName>
        <fullName evidence="3">PAPS sulfotransferase</fullName>
    </alternativeName>
    <alternativeName>
        <fullName evidence="3">PAdoPS reductase</fullName>
    </alternativeName>
</protein>
<comment type="pathway">
    <text evidence="3">Sulfur metabolism; hydrogen sulfide biosynthesis; sulfite from sulfate: step 3/3.</text>
</comment>
<dbReference type="NCBIfam" id="NF002537">
    <property type="entry name" value="PRK02090.1"/>
    <property type="match status" value="1"/>
</dbReference>
<evidence type="ECO:0000256" key="3">
    <source>
        <dbReference type="HAMAP-Rule" id="MF_00063"/>
    </source>
</evidence>
<evidence type="ECO:0000259" key="4">
    <source>
        <dbReference type="Pfam" id="PF01507"/>
    </source>
</evidence>
<dbReference type="NCBIfam" id="TIGR00434">
    <property type="entry name" value="cysH"/>
    <property type="match status" value="1"/>
</dbReference>
<keyword evidence="2 3" id="KW-0560">Oxidoreductase</keyword>
<comment type="caution">
    <text evidence="3">Lacks conserved residue(s) required for the propagation of feature annotation.</text>
</comment>
<keyword evidence="3" id="KW-0963">Cytoplasm</keyword>
<dbReference type="CDD" id="cd23945">
    <property type="entry name" value="PAPS_reductase"/>
    <property type="match status" value="1"/>
</dbReference>
<name>A0ABY4SZ63_9ENTR</name>
<evidence type="ECO:0000313" key="6">
    <source>
        <dbReference type="Proteomes" id="UP001056834"/>
    </source>
</evidence>
<dbReference type="InterPro" id="IPR014729">
    <property type="entry name" value="Rossmann-like_a/b/a_fold"/>
</dbReference>
<evidence type="ECO:0000256" key="1">
    <source>
        <dbReference type="ARBA" id="ARBA00009732"/>
    </source>
</evidence>
<comment type="function">
    <text evidence="3">Catalyzes the formation of sulfite from phosphoadenosine 5'-phosphosulfate (PAPS) using thioredoxin as an electron donor.</text>
</comment>
<dbReference type="InterPro" id="IPR011800">
    <property type="entry name" value="PAPS_reductase_CysH"/>
</dbReference>
<organism evidence="5 6">
    <name type="scientific">Candidatus Blochmannia ocreatus</name>
    <name type="common">nom. nud.</name>
    <dbReference type="NCBI Taxonomy" id="251538"/>
    <lineage>
        <taxon>Bacteria</taxon>
        <taxon>Pseudomonadati</taxon>
        <taxon>Pseudomonadota</taxon>
        <taxon>Gammaproteobacteria</taxon>
        <taxon>Enterobacterales</taxon>
        <taxon>Enterobacteriaceae</taxon>
        <taxon>ant endosymbionts</taxon>
        <taxon>Candidatus Blochmanniella</taxon>
    </lineage>
</organism>
<sequence>MNKMLNTVNYCWTVKEISLLHIDKQKLILNKINKYLESLITEKRLEWAIKYLSKKVMLSSSFGLQSSVSLHLLTQYYPKIPIVLIDTGYLFPETYHFINQLTETMKLNLYVFCPKKSAAWQEAQYGKLWTQGIKGINRYNAINKIEPMHRALKTLNIEVWFAGLRREQSKSRKKLSIITIQNGVFKFLPIVDWSTVQVTNYIKKYSLQQHPLKEQGYVSIGDIHTSSKWRPGMKAEETRFFGLQRECGLHTID</sequence>
<accession>A0ABY4SZ63</accession>
<dbReference type="GO" id="GO:0004604">
    <property type="term" value="F:phosphoadenylyl-sulfate reductase (thioredoxin) activity"/>
    <property type="evidence" value="ECO:0007669"/>
    <property type="project" value="UniProtKB-EC"/>
</dbReference>
<comment type="subcellular location">
    <subcellularLocation>
        <location evidence="3">Cytoplasm</location>
    </subcellularLocation>
</comment>
<comment type="similarity">
    <text evidence="1 3">Belongs to the PAPS reductase family. CysH subfamily.</text>
</comment>
<feature type="active site" description="Nucleophile; cysteine thiosulfonate intermediate" evidence="3">
    <location>
        <position position="247"/>
    </location>
</feature>
<dbReference type="EC" id="1.8.4.8" evidence="3"/>
<dbReference type="PANTHER" id="PTHR46509">
    <property type="entry name" value="PHOSPHOADENOSINE PHOSPHOSULFATE REDUCTASE"/>
    <property type="match status" value="1"/>
</dbReference>
<dbReference type="SUPFAM" id="SSF52402">
    <property type="entry name" value="Adenine nucleotide alpha hydrolases-like"/>
    <property type="match status" value="1"/>
</dbReference>
<dbReference type="Proteomes" id="UP001056834">
    <property type="component" value="Chromosome"/>
</dbReference>
<evidence type="ECO:0000313" key="5">
    <source>
        <dbReference type="EMBL" id="URJ25242.1"/>
    </source>
</evidence>
<proteinExistence type="inferred from homology"/>
<dbReference type="PIRSF" id="PIRSF000857">
    <property type="entry name" value="PAPS_reductase"/>
    <property type="match status" value="1"/>
</dbReference>
<dbReference type="NCBIfam" id="TIGR02057">
    <property type="entry name" value="PAPS_reductase"/>
    <property type="match status" value="1"/>
</dbReference>
<dbReference type="Gene3D" id="3.40.50.620">
    <property type="entry name" value="HUPs"/>
    <property type="match status" value="1"/>
</dbReference>
<dbReference type="Pfam" id="PF01507">
    <property type="entry name" value="PAPS_reduct"/>
    <property type="match status" value="1"/>
</dbReference>
<gene>
    <name evidence="3" type="primary">cysH</name>
    <name evidence="5" type="ORF">M9405_00710</name>
</gene>
<dbReference type="InterPro" id="IPR002500">
    <property type="entry name" value="PAPS_reduct_dom"/>
</dbReference>
<keyword evidence="6" id="KW-1185">Reference proteome</keyword>
<dbReference type="InterPro" id="IPR004511">
    <property type="entry name" value="PAPS/APS_Rdtase"/>
</dbReference>
<dbReference type="RefSeq" id="WP_250223373.1">
    <property type="nucleotide sequence ID" value="NZ_CP097762.1"/>
</dbReference>
<feature type="domain" description="Phosphoadenosine phosphosulphate reductase" evidence="4">
    <location>
        <begin position="56"/>
        <end position="227"/>
    </location>
</feature>
<comment type="catalytic activity">
    <reaction evidence="3">
        <text>[thioredoxin]-disulfide + sulfite + adenosine 3',5'-bisphosphate + 2 H(+) = [thioredoxin]-dithiol + 3'-phosphoadenylyl sulfate</text>
        <dbReference type="Rhea" id="RHEA:11724"/>
        <dbReference type="Rhea" id="RHEA-COMP:10698"/>
        <dbReference type="Rhea" id="RHEA-COMP:10700"/>
        <dbReference type="ChEBI" id="CHEBI:15378"/>
        <dbReference type="ChEBI" id="CHEBI:17359"/>
        <dbReference type="ChEBI" id="CHEBI:29950"/>
        <dbReference type="ChEBI" id="CHEBI:50058"/>
        <dbReference type="ChEBI" id="CHEBI:58339"/>
        <dbReference type="ChEBI" id="CHEBI:58343"/>
        <dbReference type="EC" id="1.8.4.8"/>
    </reaction>
</comment>
<dbReference type="HAMAP" id="MF_00063">
    <property type="entry name" value="CysH"/>
    <property type="match status" value="1"/>
</dbReference>
<evidence type="ECO:0000256" key="2">
    <source>
        <dbReference type="ARBA" id="ARBA00023002"/>
    </source>
</evidence>
<reference evidence="5" key="1">
    <citation type="submission" date="2022-05" db="EMBL/GenBank/DDBJ databases">
        <title>Impact of host demography and evolutionary history on endosymbiont molecular evolution: a test in carpenter ants (Genus Camponotus) and their Blochmannia endosymbionts.</title>
        <authorList>
            <person name="Manthey J.D."/>
            <person name="Giron J.C."/>
            <person name="Hruska J.P."/>
        </authorList>
    </citation>
    <scope>NUCLEOTIDE SEQUENCE</scope>
    <source>
        <strain evidence="5">C-006</strain>
    </source>
</reference>
<dbReference type="EMBL" id="CP097762">
    <property type="protein sequence ID" value="URJ25242.1"/>
    <property type="molecule type" value="Genomic_DNA"/>
</dbReference>
<dbReference type="PANTHER" id="PTHR46509:SF1">
    <property type="entry name" value="PHOSPHOADENOSINE PHOSPHOSULFATE REDUCTASE"/>
    <property type="match status" value="1"/>
</dbReference>